<comment type="caution">
    <text evidence="1">The sequence shown here is derived from an EMBL/GenBank/DDBJ whole genome shotgun (WGS) entry which is preliminary data.</text>
</comment>
<sequence>MTFLVDHRKCGFIHLEVISINNLFLQYLVEWLQELTGRFEPAGDRILRYLHPQMPQLLYLAVKGEMIHILLEQDLSQETGTGKSLVYGQ</sequence>
<reference evidence="1" key="1">
    <citation type="submission" date="2019-08" db="EMBL/GenBank/DDBJ databases">
        <authorList>
            <person name="Kucharzyk K."/>
            <person name="Murdoch R.W."/>
            <person name="Higgins S."/>
            <person name="Loffler F."/>
        </authorList>
    </citation>
    <scope>NUCLEOTIDE SEQUENCE</scope>
</reference>
<organism evidence="1">
    <name type="scientific">bioreactor metagenome</name>
    <dbReference type="NCBI Taxonomy" id="1076179"/>
    <lineage>
        <taxon>unclassified sequences</taxon>
        <taxon>metagenomes</taxon>
        <taxon>ecological metagenomes</taxon>
    </lineage>
</organism>
<dbReference type="EMBL" id="VSSQ01004102">
    <property type="protein sequence ID" value="MPM23747.1"/>
    <property type="molecule type" value="Genomic_DNA"/>
</dbReference>
<proteinExistence type="predicted"/>
<dbReference type="AlphaFoldDB" id="A0A644Y6E8"/>
<accession>A0A644Y6E8</accession>
<protein>
    <submittedName>
        <fullName evidence="1">Uncharacterized protein</fullName>
    </submittedName>
</protein>
<gene>
    <name evidence="1" type="ORF">SDC9_70221</name>
</gene>
<name>A0A644Y6E8_9ZZZZ</name>
<evidence type="ECO:0000313" key="1">
    <source>
        <dbReference type="EMBL" id="MPM23747.1"/>
    </source>
</evidence>